<comment type="catalytic activity">
    <reaction evidence="1">
        <text>ATP + protein L-histidine = ADP + protein N-phospho-L-histidine.</text>
        <dbReference type="EC" id="2.7.13.3"/>
    </reaction>
</comment>
<dbReference type="PANTHER" id="PTHR45436:SF5">
    <property type="entry name" value="SENSOR HISTIDINE KINASE TRCS"/>
    <property type="match status" value="1"/>
</dbReference>
<dbReference type="EMBL" id="SKBM01000048">
    <property type="protein sequence ID" value="TCZ52617.1"/>
    <property type="molecule type" value="Genomic_DNA"/>
</dbReference>
<comment type="subcellular location">
    <subcellularLocation>
        <location evidence="2">Membrane</location>
    </subcellularLocation>
</comment>
<keyword evidence="9" id="KW-0902">Two-component regulatory system</keyword>
<dbReference type="InterPro" id="IPR036890">
    <property type="entry name" value="HATPase_C_sf"/>
</dbReference>
<dbReference type="PANTHER" id="PTHR45436">
    <property type="entry name" value="SENSOR HISTIDINE KINASE YKOH"/>
    <property type="match status" value="1"/>
</dbReference>
<evidence type="ECO:0000256" key="6">
    <source>
        <dbReference type="ARBA" id="ARBA00022692"/>
    </source>
</evidence>
<dbReference type="SMART" id="SM00387">
    <property type="entry name" value="HATPase_c"/>
    <property type="match status" value="1"/>
</dbReference>
<evidence type="ECO:0000259" key="13">
    <source>
        <dbReference type="PROSITE" id="PS50885"/>
    </source>
</evidence>
<feature type="domain" description="Histidine kinase" evidence="12">
    <location>
        <begin position="248"/>
        <end position="449"/>
    </location>
</feature>
<evidence type="ECO:0000256" key="5">
    <source>
        <dbReference type="ARBA" id="ARBA00022679"/>
    </source>
</evidence>
<evidence type="ECO:0000256" key="4">
    <source>
        <dbReference type="ARBA" id="ARBA00022553"/>
    </source>
</evidence>
<keyword evidence="15" id="KW-1185">Reference proteome</keyword>
<evidence type="ECO:0000256" key="2">
    <source>
        <dbReference type="ARBA" id="ARBA00004370"/>
    </source>
</evidence>
<evidence type="ECO:0000313" key="14">
    <source>
        <dbReference type="EMBL" id="TCZ52617.1"/>
    </source>
</evidence>
<reference evidence="14 15" key="1">
    <citation type="submission" date="2019-03" db="EMBL/GenBank/DDBJ databases">
        <title>Paracraurococcus aquatilis NE82 genome sequence.</title>
        <authorList>
            <person name="Zhao Y."/>
            <person name="Du Z."/>
        </authorList>
    </citation>
    <scope>NUCLEOTIDE SEQUENCE [LARGE SCALE GENOMIC DNA]</scope>
    <source>
        <strain evidence="14 15">NE82</strain>
    </source>
</reference>
<dbReference type="GO" id="GO:0005886">
    <property type="term" value="C:plasma membrane"/>
    <property type="evidence" value="ECO:0007669"/>
    <property type="project" value="TreeGrafter"/>
</dbReference>
<gene>
    <name evidence="14" type="ORF">EXY23_26180</name>
</gene>
<evidence type="ECO:0000256" key="1">
    <source>
        <dbReference type="ARBA" id="ARBA00000085"/>
    </source>
</evidence>
<evidence type="ECO:0000313" key="15">
    <source>
        <dbReference type="Proteomes" id="UP000295023"/>
    </source>
</evidence>
<dbReference type="InterPro" id="IPR003660">
    <property type="entry name" value="HAMP_dom"/>
</dbReference>
<name>A0A4R4D460_9PROT</name>
<keyword evidence="11" id="KW-0472">Membrane</keyword>
<dbReference type="GO" id="GO:0000160">
    <property type="term" value="P:phosphorelay signal transduction system"/>
    <property type="evidence" value="ECO:0007669"/>
    <property type="project" value="UniProtKB-KW"/>
</dbReference>
<dbReference type="PROSITE" id="PS50109">
    <property type="entry name" value="HIS_KIN"/>
    <property type="match status" value="1"/>
</dbReference>
<dbReference type="SUPFAM" id="SSF55874">
    <property type="entry name" value="ATPase domain of HSP90 chaperone/DNA topoisomerase II/histidine kinase"/>
    <property type="match status" value="1"/>
</dbReference>
<sequence length="454" mass="47248">MRPRASLALRLALLTALWVAGGLTVVGWFVSGLVIRQVEAAFDARTAGLLDAVAAATGLDPEGRPRLARPLPDPELERPLSGRYWQLAGPDGTVIRSRSLWDERLPPPREGAPPGEAVASDIAGPRGEPLRLVQRDVVPLRATAPVHVQVAVARAPVDAEIARLRRRLALAFGLLGIGLVAVVAAQVVLGMAPLRRLRQALAEVRDGTRERLGTEPAPAEVAPLVAEIDALVAQNHATVERARAHLGNLAHALKTPVAVLRNALAAPAPDLATARAQAEELDRLVRHHLARARATALPGSARAAEVSPLEVAQEIGRALARLFAEEGVVIEASGDAAARVRVDRQDLAEMLGNLLENACKWATRRVQVAVTAEAGSVGIAVADDGPGLPEDARGAALIRGVRLDETAPGTGLGLAIVADLAGLHGGALTLGRSAGLGGLLAQLTLPGRRAEAAP</sequence>
<dbReference type="Proteomes" id="UP000295023">
    <property type="component" value="Unassembled WGS sequence"/>
</dbReference>
<comment type="caution">
    <text evidence="14">The sequence shown here is derived from an EMBL/GenBank/DDBJ whole genome shotgun (WGS) entry which is preliminary data.</text>
</comment>
<dbReference type="AlphaFoldDB" id="A0A4R4D460"/>
<dbReference type="Gene3D" id="3.30.565.10">
    <property type="entry name" value="Histidine kinase-like ATPase, C-terminal domain"/>
    <property type="match status" value="1"/>
</dbReference>
<evidence type="ECO:0000256" key="8">
    <source>
        <dbReference type="ARBA" id="ARBA00022989"/>
    </source>
</evidence>
<dbReference type="Pfam" id="PF02518">
    <property type="entry name" value="HATPase_c"/>
    <property type="match status" value="1"/>
</dbReference>
<evidence type="ECO:0000256" key="3">
    <source>
        <dbReference type="ARBA" id="ARBA00012438"/>
    </source>
</evidence>
<keyword evidence="7 14" id="KW-0418">Kinase</keyword>
<feature type="transmembrane region" description="Helical" evidence="11">
    <location>
        <begin position="168"/>
        <end position="189"/>
    </location>
</feature>
<evidence type="ECO:0000256" key="7">
    <source>
        <dbReference type="ARBA" id="ARBA00022777"/>
    </source>
</evidence>
<dbReference type="RefSeq" id="WP_132297193.1">
    <property type="nucleotide sequence ID" value="NZ_SKBM01000048.1"/>
</dbReference>
<keyword evidence="8 11" id="KW-1133">Transmembrane helix</keyword>
<proteinExistence type="predicted"/>
<protein>
    <recommendedName>
        <fullName evidence="3">histidine kinase</fullName>
        <ecNumber evidence="3">2.7.13.3</ecNumber>
    </recommendedName>
</protein>
<dbReference type="InterPro" id="IPR050428">
    <property type="entry name" value="TCS_sensor_his_kinase"/>
</dbReference>
<evidence type="ECO:0000256" key="9">
    <source>
        <dbReference type="ARBA" id="ARBA00023012"/>
    </source>
</evidence>
<dbReference type="OrthoDB" id="9809567at2"/>
<keyword evidence="6 11" id="KW-0812">Transmembrane</keyword>
<evidence type="ECO:0000256" key="10">
    <source>
        <dbReference type="SAM" id="MobiDB-lite"/>
    </source>
</evidence>
<dbReference type="PROSITE" id="PS50885">
    <property type="entry name" value="HAMP"/>
    <property type="match status" value="1"/>
</dbReference>
<dbReference type="GO" id="GO:0004673">
    <property type="term" value="F:protein histidine kinase activity"/>
    <property type="evidence" value="ECO:0007669"/>
    <property type="project" value="UniProtKB-EC"/>
</dbReference>
<evidence type="ECO:0000259" key="12">
    <source>
        <dbReference type="PROSITE" id="PS50109"/>
    </source>
</evidence>
<dbReference type="InterPro" id="IPR005467">
    <property type="entry name" value="His_kinase_dom"/>
</dbReference>
<accession>A0A4R4D460</accession>
<keyword evidence="4" id="KW-0597">Phosphoprotein</keyword>
<keyword evidence="5" id="KW-0808">Transferase</keyword>
<dbReference type="EC" id="2.7.13.3" evidence="3"/>
<organism evidence="14 15">
    <name type="scientific">Roseicella aquatilis</name>
    <dbReference type="NCBI Taxonomy" id="2527868"/>
    <lineage>
        <taxon>Bacteria</taxon>
        <taxon>Pseudomonadati</taxon>
        <taxon>Pseudomonadota</taxon>
        <taxon>Alphaproteobacteria</taxon>
        <taxon>Acetobacterales</taxon>
        <taxon>Roseomonadaceae</taxon>
        <taxon>Roseicella</taxon>
    </lineage>
</organism>
<feature type="domain" description="HAMP" evidence="13">
    <location>
        <begin position="191"/>
        <end position="240"/>
    </location>
</feature>
<evidence type="ECO:0000256" key="11">
    <source>
        <dbReference type="SAM" id="Phobius"/>
    </source>
</evidence>
<dbReference type="Gene3D" id="1.10.287.130">
    <property type="match status" value="1"/>
</dbReference>
<dbReference type="InterPro" id="IPR003594">
    <property type="entry name" value="HATPase_dom"/>
</dbReference>
<feature type="region of interest" description="Disordered" evidence="10">
    <location>
        <begin position="104"/>
        <end position="123"/>
    </location>
</feature>